<dbReference type="InterPro" id="IPR003439">
    <property type="entry name" value="ABC_transporter-like_ATP-bd"/>
</dbReference>
<dbReference type="PANTHER" id="PTHR42794">
    <property type="entry name" value="HEMIN IMPORT ATP-BINDING PROTEIN HMUV"/>
    <property type="match status" value="1"/>
</dbReference>
<dbReference type="InterPro" id="IPR027417">
    <property type="entry name" value="P-loop_NTPase"/>
</dbReference>
<dbReference type="InterPro" id="IPR003593">
    <property type="entry name" value="AAA+_ATPase"/>
</dbReference>
<keyword evidence="4" id="KW-1278">Translocase</keyword>
<dbReference type="SUPFAM" id="SSF52540">
    <property type="entry name" value="P-loop containing nucleoside triphosphate hydrolases"/>
    <property type="match status" value="1"/>
</dbReference>
<dbReference type="Pfam" id="PF01955">
    <property type="entry name" value="CbiZ"/>
    <property type="match status" value="1"/>
</dbReference>
<evidence type="ECO:0000256" key="1">
    <source>
        <dbReference type="ARBA" id="ARBA00022448"/>
    </source>
</evidence>
<dbReference type="PROSITE" id="PS00211">
    <property type="entry name" value="ABC_TRANSPORTER_1"/>
    <property type="match status" value="1"/>
</dbReference>
<evidence type="ECO:0000256" key="3">
    <source>
        <dbReference type="ARBA" id="ARBA00022840"/>
    </source>
</evidence>
<organism evidence="6 7">
    <name type="scientific">Virgibacillus halodenitrificans</name>
    <name type="common">Bacillus halodenitrificans</name>
    <dbReference type="NCBI Taxonomy" id="1482"/>
    <lineage>
        <taxon>Bacteria</taxon>
        <taxon>Bacillati</taxon>
        <taxon>Bacillota</taxon>
        <taxon>Bacilli</taxon>
        <taxon>Bacillales</taxon>
        <taxon>Bacillaceae</taxon>
        <taxon>Virgibacillus</taxon>
    </lineage>
</organism>
<dbReference type="GO" id="GO:0016887">
    <property type="term" value="F:ATP hydrolysis activity"/>
    <property type="evidence" value="ECO:0007669"/>
    <property type="project" value="InterPro"/>
</dbReference>
<dbReference type="GO" id="GO:0005524">
    <property type="term" value="F:ATP binding"/>
    <property type="evidence" value="ECO:0007669"/>
    <property type="project" value="UniProtKB-KW"/>
</dbReference>
<dbReference type="Gene3D" id="3.40.50.300">
    <property type="entry name" value="P-loop containing nucleotide triphosphate hydrolases"/>
    <property type="match status" value="1"/>
</dbReference>
<keyword evidence="3 6" id="KW-0067">ATP-binding</keyword>
<evidence type="ECO:0000256" key="4">
    <source>
        <dbReference type="ARBA" id="ARBA00022967"/>
    </source>
</evidence>
<keyword evidence="2" id="KW-0547">Nucleotide-binding</keyword>
<proteinExistence type="predicted"/>
<dbReference type="InterPro" id="IPR002808">
    <property type="entry name" value="AdoCbi_amidolase"/>
</dbReference>
<gene>
    <name evidence="6" type="ORF">BME96_05405</name>
</gene>
<evidence type="ECO:0000313" key="7">
    <source>
        <dbReference type="Proteomes" id="UP000182945"/>
    </source>
</evidence>
<evidence type="ECO:0000259" key="5">
    <source>
        <dbReference type="PROSITE" id="PS50893"/>
    </source>
</evidence>
<keyword evidence="1" id="KW-0813">Transport</keyword>
<accession>A0AAC9NKL0</accession>
<dbReference type="SMART" id="SM00382">
    <property type="entry name" value="AAA"/>
    <property type="match status" value="1"/>
</dbReference>
<name>A0AAC9NKL0_VIRHA</name>
<dbReference type="FunFam" id="3.40.50.300:FF:000134">
    <property type="entry name" value="Iron-enterobactin ABC transporter ATP-binding protein"/>
    <property type="match status" value="1"/>
</dbReference>
<dbReference type="InterPro" id="IPR017871">
    <property type="entry name" value="ABC_transporter-like_CS"/>
</dbReference>
<dbReference type="Proteomes" id="UP000182945">
    <property type="component" value="Chromosome"/>
</dbReference>
<dbReference type="GeneID" id="71513821"/>
<dbReference type="PROSITE" id="PS50893">
    <property type="entry name" value="ABC_TRANSPORTER_2"/>
    <property type="match status" value="1"/>
</dbReference>
<feature type="domain" description="ABC transporter" evidence="5">
    <location>
        <begin position="2"/>
        <end position="239"/>
    </location>
</feature>
<dbReference type="RefSeq" id="WP_071648524.1">
    <property type="nucleotide sequence ID" value="NZ_CP017962.1"/>
</dbReference>
<dbReference type="Pfam" id="PF00005">
    <property type="entry name" value="ABC_tran"/>
    <property type="match status" value="1"/>
</dbReference>
<reference evidence="6 7" key="1">
    <citation type="submission" date="2016-11" db="EMBL/GenBank/DDBJ databases">
        <title>Complete genome sequencing of Virgibacillus halodenitrificans PDB-F2.</title>
        <authorList>
            <person name="Sun Z."/>
            <person name="Zhou Y."/>
            <person name="Li H."/>
        </authorList>
    </citation>
    <scope>NUCLEOTIDE SEQUENCE [LARGE SCALE GENOMIC DNA]</scope>
    <source>
        <strain evidence="6 7">PDB-F2</strain>
    </source>
</reference>
<evidence type="ECO:0000256" key="2">
    <source>
        <dbReference type="ARBA" id="ARBA00022741"/>
    </source>
</evidence>
<protein>
    <submittedName>
        <fullName evidence="6">ABC transporter ATP-binding protein</fullName>
    </submittedName>
</protein>
<evidence type="ECO:0000313" key="6">
    <source>
        <dbReference type="EMBL" id="APC47636.1"/>
    </source>
</evidence>
<dbReference type="PANTHER" id="PTHR42794:SF1">
    <property type="entry name" value="HEMIN IMPORT ATP-BINDING PROTEIN HMUV"/>
    <property type="match status" value="1"/>
</dbReference>
<dbReference type="KEGG" id="vhl:BME96_05405"/>
<dbReference type="AlphaFoldDB" id="A0AAC9NKL0"/>
<dbReference type="EMBL" id="CP017962">
    <property type="protein sequence ID" value="APC47636.1"/>
    <property type="molecule type" value="Genomic_DNA"/>
</dbReference>
<sequence length="503" mass="55297">MLHLDHVSGGYDAEAIVQDIHFSVDKGEFFGILGPNGSGKTTLLKMISGLLPCIEGSISIGEQHIGDFSRKELAKKMAVLPQLTSHAFPYTVKETVALGRYAHHKGLFQTWTAADEQVVQEVMQQTKIISFQDQSVQELSGGEQQRVFLAQALAQEPEILLLDEPTNHLDLAYQKELLDLLKQRAIEQKLTVISIFHDVNLASLYCDRLLLLSQGKTMALHAPDGVVTEAMLKDVYRTDIKKHAHPTIAKPQMHLVPKYEDTAKHQVIINASMLECGEDHVALRSPKPLRTLSSGVCGAGIGWHQQFVNRHVSKDYDCSDHHEDMHAYLEKHAFDVSQTVGMMTAVQLKDAAYGSWEKENFSLLTVVTAGVGNATDSTEVKAAAGSTPQGTINTWIFINGKLSEEAFIQAVITATEAKAKVLQELDIRDKRTNTVATGTSTDSILIAATQSGADLPYAGTATELGELIGKSVYTETKKALKNYKKRGNYDSASFTQHHICPDY</sequence>
<dbReference type="CDD" id="cd03214">
    <property type="entry name" value="ABC_Iron-Siderophores_B12_Hemin"/>
    <property type="match status" value="1"/>
</dbReference>